<sequence length="115" mass="13251">MVLIFLALMFFNGLGVFVMNWQIKYVPAKMSFRNFLILYGLLMAVFVAPINVLFYRIVYEHGGHKIWTARVLAQISTFIAAYFLTKWMLDEVPAKGNFVGAILAFVAGLFTIFWR</sequence>
<evidence type="ECO:0000313" key="3">
    <source>
        <dbReference type="Proteomes" id="UP000033859"/>
    </source>
</evidence>
<proteinExistence type="predicted"/>
<dbReference type="EMBL" id="LCCE01000050">
    <property type="protein sequence ID" value="KKS24980.1"/>
    <property type="molecule type" value="Genomic_DNA"/>
</dbReference>
<feature type="transmembrane region" description="Helical" evidence="1">
    <location>
        <begin position="96"/>
        <end position="114"/>
    </location>
</feature>
<keyword evidence="1" id="KW-1133">Transmembrane helix</keyword>
<dbReference type="AlphaFoldDB" id="A0A0G0XJ88"/>
<evidence type="ECO:0000256" key="1">
    <source>
        <dbReference type="SAM" id="Phobius"/>
    </source>
</evidence>
<feature type="transmembrane region" description="Helical" evidence="1">
    <location>
        <begin position="67"/>
        <end position="84"/>
    </location>
</feature>
<accession>A0A0G0XJ88</accession>
<name>A0A0G0XJ88_9BACT</name>
<dbReference type="Proteomes" id="UP000033859">
    <property type="component" value="Unassembled WGS sequence"/>
</dbReference>
<keyword evidence="1" id="KW-0472">Membrane</keyword>
<evidence type="ECO:0000313" key="2">
    <source>
        <dbReference type="EMBL" id="KKS24980.1"/>
    </source>
</evidence>
<gene>
    <name evidence="2" type="ORF">UU84_C0050G0007</name>
</gene>
<keyword evidence="1" id="KW-0812">Transmembrane</keyword>
<reference evidence="2 3" key="1">
    <citation type="journal article" date="2015" name="Nature">
        <title>rRNA introns, odd ribosomes, and small enigmatic genomes across a large radiation of phyla.</title>
        <authorList>
            <person name="Brown C.T."/>
            <person name="Hug L.A."/>
            <person name="Thomas B.C."/>
            <person name="Sharon I."/>
            <person name="Castelle C.J."/>
            <person name="Singh A."/>
            <person name="Wilkins M.J."/>
            <person name="Williams K.H."/>
            <person name="Banfield J.F."/>
        </authorList>
    </citation>
    <scope>NUCLEOTIDE SEQUENCE [LARGE SCALE GENOMIC DNA]</scope>
</reference>
<protein>
    <submittedName>
        <fullName evidence="2">Uncharacterized protein</fullName>
    </submittedName>
</protein>
<feature type="transmembrane region" description="Helical" evidence="1">
    <location>
        <begin position="35"/>
        <end position="55"/>
    </location>
</feature>
<comment type="caution">
    <text evidence="2">The sequence shown here is derived from an EMBL/GenBank/DDBJ whole genome shotgun (WGS) entry which is preliminary data.</text>
</comment>
<feature type="transmembrane region" description="Helical" evidence="1">
    <location>
        <begin position="6"/>
        <end position="23"/>
    </location>
</feature>
<organism evidence="2 3">
    <name type="scientific">Candidatus Yanofskybacteria bacterium GW2011_GWC2_41_9</name>
    <dbReference type="NCBI Taxonomy" id="1619029"/>
    <lineage>
        <taxon>Bacteria</taxon>
        <taxon>Candidatus Yanofskyibacteriota</taxon>
    </lineage>
</organism>